<dbReference type="InterPro" id="IPR002081">
    <property type="entry name" value="Cryptochrome/DNA_photolyase_1"/>
</dbReference>
<dbReference type="GO" id="GO:0071949">
    <property type="term" value="F:FAD binding"/>
    <property type="evidence" value="ECO:0007669"/>
    <property type="project" value="TreeGrafter"/>
</dbReference>
<dbReference type="EMBL" id="OMOR01000001">
    <property type="protein sequence ID" value="SPH21785.1"/>
    <property type="molecule type" value="Genomic_DNA"/>
</dbReference>
<evidence type="ECO:0000256" key="1">
    <source>
        <dbReference type="ARBA" id="ARBA00001932"/>
    </source>
</evidence>
<evidence type="ECO:0000313" key="7">
    <source>
        <dbReference type="EMBL" id="SPH21785.1"/>
    </source>
</evidence>
<dbReference type="SUPFAM" id="SSF48173">
    <property type="entry name" value="Cryptochrome/photolyase FAD-binding domain"/>
    <property type="match status" value="1"/>
</dbReference>
<dbReference type="Proteomes" id="UP000244880">
    <property type="component" value="Unassembled WGS sequence"/>
</dbReference>
<reference evidence="7 8" key="1">
    <citation type="submission" date="2018-03" db="EMBL/GenBank/DDBJ databases">
        <authorList>
            <person name="Keele B.F."/>
        </authorList>
    </citation>
    <scope>NUCLEOTIDE SEQUENCE [LARGE SCALE GENOMIC DNA]</scope>
    <source>
        <strain evidence="7 8">CECT 8599</strain>
    </source>
</reference>
<dbReference type="GO" id="GO:0003904">
    <property type="term" value="F:deoxyribodipyrimidine photo-lyase activity"/>
    <property type="evidence" value="ECO:0007669"/>
    <property type="project" value="TreeGrafter"/>
</dbReference>
<accession>A0A2R8BFP5</accession>
<keyword evidence="2 4" id="KW-0285">Flavoprotein</keyword>
<evidence type="ECO:0000256" key="3">
    <source>
        <dbReference type="ARBA" id="ARBA00022827"/>
    </source>
</evidence>
<dbReference type="PROSITE" id="PS51645">
    <property type="entry name" value="PHR_CRY_ALPHA_BETA"/>
    <property type="match status" value="1"/>
</dbReference>
<keyword evidence="8" id="KW-1185">Reference proteome</keyword>
<evidence type="ECO:0000256" key="5">
    <source>
        <dbReference type="SAM" id="MobiDB-lite"/>
    </source>
</evidence>
<evidence type="ECO:0000259" key="6">
    <source>
        <dbReference type="PROSITE" id="PS51645"/>
    </source>
</evidence>
<dbReference type="GO" id="GO:0003677">
    <property type="term" value="F:DNA binding"/>
    <property type="evidence" value="ECO:0007669"/>
    <property type="project" value="TreeGrafter"/>
</dbReference>
<evidence type="ECO:0000256" key="4">
    <source>
        <dbReference type="PIRSR" id="PIRSR602081-1"/>
    </source>
</evidence>
<dbReference type="OrthoDB" id="9772484at2"/>
<dbReference type="PANTHER" id="PTHR11455:SF9">
    <property type="entry name" value="CRYPTOCHROME CIRCADIAN CLOCK 5 ISOFORM X1"/>
    <property type="match status" value="1"/>
</dbReference>
<dbReference type="Pfam" id="PF03441">
    <property type="entry name" value="FAD_binding_7"/>
    <property type="match status" value="1"/>
</dbReference>
<proteinExistence type="predicted"/>
<comment type="cofactor">
    <cofactor evidence="4">
        <name>FAD</name>
        <dbReference type="ChEBI" id="CHEBI:57692"/>
    </cofactor>
    <text evidence="4">Binds 1 FAD per subunit.</text>
</comment>
<comment type="cofactor">
    <cofactor evidence="1">
        <name>(6R)-5,10-methylene-5,6,7,8-tetrahydrofolate</name>
        <dbReference type="ChEBI" id="CHEBI:15636"/>
    </cofactor>
</comment>
<dbReference type="SUPFAM" id="SSF52425">
    <property type="entry name" value="Cryptochrome/photolyase, N-terminal domain"/>
    <property type="match status" value="1"/>
</dbReference>
<dbReference type="Gene3D" id="1.10.579.10">
    <property type="entry name" value="DNA Cyclobutane Dipyrimidine Photolyase, subunit A, domain 3"/>
    <property type="match status" value="1"/>
</dbReference>
<dbReference type="Pfam" id="PF00875">
    <property type="entry name" value="DNA_photolyase"/>
    <property type="match status" value="1"/>
</dbReference>
<organism evidence="7 8">
    <name type="scientific">Ascidiaceihabitans donghaensis</name>
    <dbReference type="NCBI Taxonomy" id="1510460"/>
    <lineage>
        <taxon>Bacteria</taxon>
        <taxon>Pseudomonadati</taxon>
        <taxon>Pseudomonadota</taxon>
        <taxon>Alphaproteobacteria</taxon>
        <taxon>Rhodobacterales</taxon>
        <taxon>Paracoccaceae</taxon>
        <taxon>Ascidiaceihabitans</taxon>
    </lineage>
</organism>
<feature type="binding site" evidence="4">
    <location>
        <position position="209"/>
    </location>
    <ligand>
        <name>FAD</name>
        <dbReference type="ChEBI" id="CHEBI:57692"/>
    </ligand>
</feature>
<dbReference type="InterPro" id="IPR006050">
    <property type="entry name" value="DNA_photolyase_N"/>
</dbReference>
<dbReference type="Gene3D" id="3.40.50.620">
    <property type="entry name" value="HUPs"/>
    <property type="match status" value="1"/>
</dbReference>
<dbReference type="InterPro" id="IPR036134">
    <property type="entry name" value="Crypto/Photolyase_FAD-like_sf"/>
</dbReference>
<dbReference type="RefSeq" id="WP_108828832.1">
    <property type="nucleotide sequence ID" value="NZ_OMOR01000001.1"/>
</dbReference>
<feature type="binding site" evidence="4">
    <location>
        <position position="259"/>
    </location>
    <ligand>
        <name>FAD</name>
        <dbReference type="ChEBI" id="CHEBI:57692"/>
    </ligand>
</feature>
<dbReference type="AlphaFoldDB" id="A0A2R8BFP5"/>
<sequence>MTRPIVLWLKRDLRTADHAALAQAMAMGPVLPLYVWEPDLWAQADASHRQWAFVRESVAELRLALNALGLHLVERVGTATGVLADVHKQVPFDHMISHEETGNGWSYKRDLSVAAWARGTGVRWQEIAGCGVVRRLNGRNGWARRRDSHVNSAIIAPPTPVTALERLRLASDPAPDFGLQDMCPDRQAGGRAAGLAVLHSFLDTRGRTYRRDMSSPLQGAVACSRVSPHLAFGTLSVRETAQMAVGPRDVEWAKSLKSFQSRLAWRDHFMQKLEDEPALEHRCLHSAYEGMRPQHADPVRLQAWAQGETGLPFVDACMRSLQATGWLNFRMRAMVVAVASYHLWLDWRSTGPVLARLFTDYEPGIHWSQMQMQSGVTGMNTVRIYNPVKQGHDQDPSGVFTRTWVPELADVPDAYLQEPWLWDGASRLAYPAPIVDVVSAARFARETVHAVRKGGAFHSEAARVVHKHASRKDSQRRFQRDPVGPKAPKAKKADPRQLGFEF</sequence>
<protein>
    <submittedName>
        <fullName evidence="7">Cryptochrome-like protein cry2</fullName>
    </submittedName>
</protein>
<dbReference type="GO" id="GO:0009416">
    <property type="term" value="P:response to light stimulus"/>
    <property type="evidence" value="ECO:0007669"/>
    <property type="project" value="TreeGrafter"/>
</dbReference>
<dbReference type="InterPro" id="IPR036155">
    <property type="entry name" value="Crypto/Photolyase_N_sf"/>
</dbReference>
<keyword evidence="3 4" id="KW-0274">FAD</keyword>
<feature type="compositionally biased region" description="Basic and acidic residues" evidence="5">
    <location>
        <begin position="471"/>
        <end position="480"/>
    </location>
</feature>
<feature type="region of interest" description="Disordered" evidence="5">
    <location>
        <begin position="465"/>
        <end position="502"/>
    </location>
</feature>
<dbReference type="InterPro" id="IPR014729">
    <property type="entry name" value="Rossmann-like_a/b/a_fold"/>
</dbReference>
<dbReference type="PANTHER" id="PTHR11455">
    <property type="entry name" value="CRYPTOCHROME"/>
    <property type="match status" value="1"/>
</dbReference>
<name>A0A2R8BFP5_9RHOB</name>
<feature type="domain" description="Photolyase/cryptochrome alpha/beta" evidence="6">
    <location>
        <begin position="3"/>
        <end position="132"/>
    </location>
</feature>
<evidence type="ECO:0000313" key="8">
    <source>
        <dbReference type="Proteomes" id="UP000244880"/>
    </source>
</evidence>
<gene>
    <name evidence="7" type="primary">cry2</name>
    <name evidence="7" type="ORF">ASD8599_02536</name>
</gene>
<dbReference type="Gene3D" id="1.25.40.80">
    <property type="match status" value="1"/>
</dbReference>
<evidence type="ECO:0000256" key="2">
    <source>
        <dbReference type="ARBA" id="ARBA00022630"/>
    </source>
</evidence>
<dbReference type="InterPro" id="IPR005101">
    <property type="entry name" value="Cryptochr/Photolyase_FAD-bd"/>
</dbReference>